<dbReference type="SMART" id="SM00347">
    <property type="entry name" value="HTH_MARR"/>
    <property type="match status" value="1"/>
</dbReference>
<reference evidence="2 3" key="1">
    <citation type="submission" date="2022-04" db="EMBL/GenBank/DDBJ databases">
        <title>Roseobacter sp. WL0113 is a bacterium isolated from neritic sediment.</title>
        <authorList>
            <person name="Wang L."/>
            <person name="He W."/>
            <person name="Zhang D.-F."/>
        </authorList>
    </citation>
    <scope>NUCLEOTIDE SEQUENCE [LARGE SCALE GENOMIC DNA]</scope>
    <source>
        <strain evidence="2 3">WL0113</strain>
    </source>
</reference>
<evidence type="ECO:0000313" key="3">
    <source>
        <dbReference type="Proteomes" id="UP001208690"/>
    </source>
</evidence>
<dbReference type="SUPFAM" id="SSF46785">
    <property type="entry name" value="Winged helix' DNA-binding domain"/>
    <property type="match status" value="1"/>
</dbReference>
<gene>
    <name evidence="2" type="ORF">MUB52_00700</name>
</gene>
<dbReference type="PANTHER" id="PTHR33164">
    <property type="entry name" value="TRANSCRIPTIONAL REGULATOR, MARR FAMILY"/>
    <property type="match status" value="1"/>
</dbReference>
<dbReference type="Pfam" id="PF01047">
    <property type="entry name" value="MarR"/>
    <property type="match status" value="1"/>
</dbReference>
<dbReference type="PROSITE" id="PS50995">
    <property type="entry name" value="HTH_MARR_2"/>
    <property type="match status" value="1"/>
</dbReference>
<dbReference type="EMBL" id="JALIEB010000001">
    <property type="protein sequence ID" value="MCV3269933.1"/>
    <property type="molecule type" value="Genomic_DNA"/>
</dbReference>
<accession>A0ABT3B9U6</accession>
<feature type="domain" description="HTH marR-type" evidence="1">
    <location>
        <begin position="16"/>
        <end position="150"/>
    </location>
</feature>
<evidence type="ECO:0000259" key="1">
    <source>
        <dbReference type="PROSITE" id="PS50995"/>
    </source>
</evidence>
<evidence type="ECO:0000313" key="2">
    <source>
        <dbReference type="EMBL" id="MCV3269933.1"/>
    </source>
</evidence>
<dbReference type="InterPro" id="IPR036388">
    <property type="entry name" value="WH-like_DNA-bd_sf"/>
</dbReference>
<dbReference type="RefSeq" id="WP_263842262.1">
    <property type="nucleotide sequence ID" value="NZ_JALIEB010000001.1"/>
</dbReference>
<protein>
    <submittedName>
        <fullName evidence="2">MarR family transcriptional regulator</fullName>
    </submittedName>
</protein>
<dbReference type="InterPro" id="IPR036390">
    <property type="entry name" value="WH_DNA-bd_sf"/>
</dbReference>
<proteinExistence type="predicted"/>
<name>A0ABT3B9U6_9RHOB</name>
<dbReference type="Gene3D" id="1.10.10.10">
    <property type="entry name" value="Winged helix-like DNA-binding domain superfamily/Winged helix DNA-binding domain"/>
    <property type="match status" value="1"/>
</dbReference>
<dbReference type="PRINTS" id="PR00598">
    <property type="entry name" value="HTHMARR"/>
</dbReference>
<dbReference type="PANTHER" id="PTHR33164:SF43">
    <property type="entry name" value="HTH-TYPE TRANSCRIPTIONAL REPRESSOR YETL"/>
    <property type="match status" value="1"/>
</dbReference>
<comment type="caution">
    <text evidence="2">The sequence shown here is derived from an EMBL/GenBank/DDBJ whole genome shotgun (WGS) entry which is preliminary data.</text>
</comment>
<dbReference type="Proteomes" id="UP001208690">
    <property type="component" value="Unassembled WGS sequence"/>
</dbReference>
<dbReference type="InterPro" id="IPR000835">
    <property type="entry name" value="HTH_MarR-typ"/>
</dbReference>
<keyword evidence="3" id="KW-1185">Reference proteome</keyword>
<organism evidence="2 3">
    <name type="scientific">Roseobacter sinensis</name>
    <dbReference type="NCBI Taxonomy" id="2931391"/>
    <lineage>
        <taxon>Bacteria</taxon>
        <taxon>Pseudomonadati</taxon>
        <taxon>Pseudomonadota</taxon>
        <taxon>Alphaproteobacteria</taxon>
        <taxon>Rhodobacterales</taxon>
        <taxon>Roseobacteraceae</taxon>
        <taxon>Roseobacter</taxon>
    </lineage>
</organism>
<sequence>MTARTHARTDRTSKAHLRLWLRLLKVNRSVEAELRERLRLEFGTTLPRFDVMSALYRNPKGMKMSELSRMLMVSNGNVTGIVDRLTEDGFMLREAVPGDRRAARVRLTQRGIAEFERQAAAHETWVSELLGGLGPEDTQRLADDLGTALTLPNAERDDA</sequence>
<dbReference type="InterPro" id="IPR039422">
    <property type="entry name" value="MarR/SlyA-like"/>
</dbReference>